<dbReference type="Proteomes" id="UP000885792">
    <property type="component" value="Unassembled WGS sequence"/>
</dbReference>
<sequence>MGRKIILLSGVLASGVFLASCGGGGTSGDGTVSFYLTDALINGSPGTPQRVEVEIRSVSIVNSQTGASCEIFSDPQGYSTDLTDLAGAMRLLNVSSCDPGLYDRFVIKLSQNTRVMLNNTSYDCSIDPSLNPETDTTISCSGGECTVEVSVEDGGMSIVEGQNSVSLDFEVNDGDGDGREMVVNVNSSTGACSVAFEIEEIEPEEMDDHMRVHGKEVELEGNLVSNIDVQNARFDLTTRTGETFTVDCSNVSVPGLDRLLDRISQGNVHKIEVECSSIDSSTNTCLASELELKLKGRVLSIDTSVSPVVADLDLNGDGSMDVSVAVNEVEGNVSVGVDVEVEVTGHNGIQFTGEEMEEI</sequence>
<organism evidence="2">
    <name type="scientific">Aquifex aeolicus</name>
    <dbReference type="NCBI Taxonomy" id="63363"/>
    <lineage>
        <taxon>Bacteria</taxon>
        <taxon>Pseudomonadati</taxon>
        <taxon>Aquificota</taxon>
        <taxon>Aquificia</taxon>
        <taxon>Aquificales</taxon>
        <taxon>Aquificaceae</taxon>
        <taxon>Aquifex</taxon>
    </lineage>
</organism>
<feature type="chain" id="PRO_5028213609" description="DUF4382 domain-containing protein" evidence="1">
    <location>
        <begin position="20"/>
        <end position="359"/>
    </location>
</feature>
<reference evidence="2" key="1">
    <citation type="journal article" date="2020" name="mSystems">
        <title>Genome- and Community-Level Interaction Insights into Carbon Utilization and Element Cycling Functions of Hydrothermarchaeota in Hydrothermal Sediment.</title>
        <authorList>
            <person name="Zhou Z."/>
            <person name="Liu Y."/>
            <person name="Xu W."/>
            <person name="Pan J."/>
            <person name="Luo Z.H."/>
            <person name="Li M."/>
        </authorList>
    </citation>
    <scope>NUCLEOTIDE SEQUENCE [LARGE SCALE GENOMIC DNA]</scope>
    <source>
        <strain evidence="2">HyVt-501</strain>
    </source>
</reference>
<name>A0A7C5L4S9_AQUAO</name>
<dbReference type="EMBL" id="DRNB01000141">
    <property type="protein sequence ID" value="HHJ64005.1"/>
    <property type="molecule type" value="Genomic_DNA"/>
</dbReference>
<comment type="caution">
    <text evidence="2">The sequence shown here is derived from an EMBL/GenBank/DDBJ whole genome shotgun (WGS) entry which is preliminary data.</text>
</comment>
<evidence type="ECO:0000256" key="1">
    <source>
        <dbReference type="SAM" id="SignalP"/>
    </source>
</evidence>
<protein>
    <recommendedName>
        <fullName evidence="3">DUF4382 domain-containing protein</fullName>
    </recommendedName>
</protein>
<dbReference type="PROSITE" id="PS51257">
    <property type="entry name" value="PROKAR_LIPOPROTEIN"/>
    <property type="match status" value="1"/>
</dbReference>
<keyword evidence="1" id="KW-0732">Signal</keyword>
<dbReference type="AlphaFoldDB" id="A0A7C5L4S9"/>
<gene>
    <name evidence="2" type="ORF">ENJ61_03770</name>
</gene>
<evidence type="ECO:0000313" key="2">
    <source>
        <dbReference type="EMBL" id="HHJ64005.1"/>
    </source>
</evidence>
<evidence type="ECO:0008006" key="3">
    <source>
        <dbReference type="Google" id="ProtNLM"/>
    </source>
</evidence>
<proteinExistence type="predicted"/>
<feature type="signal peptide" evidence="1">
    <location>
        <begin position="1"/>
        <end position="19"/>
    </location>
</feature>
<accession>A0A7C5L4S9</accession>